<protein>
    <submittedName>
        <fullName evidence="1">Uncharacterized protein</fullName>
    </submittedName>
</protein>
<evidence type="ECO:0000313" key="1">
    <source>
        <dbReference type="EMBL" id="GIY07110.1"/>
    </source>
</evidence>
<reference evidence="1 2" key="1">
    <citation type="submission" date="2021-06" db="EMBL/GenBank/DDBJ databases">
        <title>Caerostris darwini draft genome.</title>
        <authorList>
            <person name="Kono N."/>
            <person name="Arakawa K."/>
        </authorList>
    </citation>
    <scope>NUCLEOTIDE SEQUENCE [LARGE SCALE GENOMIC DNA]</scope>
</reference>
<sequence>MSSWVERTLSKVVEAEDGQKLIHPKHMVDMADLDTSRRQKEKFFNNLTPEDIPPEKSFSSHFRNVITSFDNLWIGSNWLFPRKVSSFGAMTRKASVVNVTSSKPHISPMHAKNTSSIGRQDEYISLREEFLGVIVPTFAS</sequence>
<proteinExistence type="predicted"/>
<name>A0AAV4QCF5_9ARAC</name>
<dbReference type="AlphaFoldDB" id="A0AAV4QCF5"/>
<keyword evidence="2" id="KW-1185">Reference proteome</keyword>
<comment type="caution">
    <text evidence="1">The sequence shown here is derived from an EMBL/GenBank/DDBJ whole genome shotgun (WGS) entry which is preliminary data.</text>
</comment>
<accession>A0AAV4QCF5</accession>
<evidence type="ECO:0000313" key="2">
    <source>
        <dbReference type="Proteomes" id="UP001054837"/>
    </source>
</evidence>
<dbReference type="Proteomes" id="UP001054837">
    <property type="component" value="Unassembled WGS sequence"/>
</dbReference>
<organism evidence="1 2">
    <name type="scientific">Caerostris darwini</name>
    <dbReference type="NCBI Taxonomy" id="1538125"/>
    <lineage>
        <taxon>Eukaryota</taxon>
        <taxon>Metazoa</taxon>
        <taxon>Ecdysozoa</taxon>
        <taxon>Arthropoda</taxon>
        <taxon>Chelicerata</taxon>
        <taxon>Arachnida</taxon>
        <taxon>Araneae</taxon>
        <taxon>Araneomorphae</taxon>
        <taxon>Entelegynae</taxon>
        <taxon>Araneoidea</taxon>
        <taxon>Araneidae</taxon>
        <taxon>Caerostris</taxon>
    </lineage>
</organism>
<dbReference type="EMBL" id="BPLQ01004301">
    <property type="protein sequence ID" value="GIY07110.1"/>
    <property type="molecule type" value="Genomic_DNA"/>
</dbReference>
<gene>
    <name evidence="1" type="ORF">CDAR_101101</name>
</gene>